<dbReference type="InterPro" id="IPR036864">
    <property type="entry name" value="Zn2-C6_fun-type_DNA-bd_sf"/>
</dbReference>
<dbReference type="Pfam" id="PF02138">
    <property type="entry name" value="Beach"/>
    <property type="match status" value="1"/>
</dbReference>
<dbReference type="InterPro" id="IPR001138">
    <property type="entry name" value="Zn2Cys6_DnaBD"/>
</dbReference>
<dbReference type="Gene3D" id="2.130.10.10">
    <property type="entry name" value="YVTN repeat-like/Quinoprotein amine dehydrogenase"/>
    <property type="match status" value="1"/>
</dbReference>
<dbReference type="PANTHER" id="PTHR46108:SF4">
    <property type="entry name" value="BLUE CHEESE"/>
    <property type="match status" value="1"/>
</dbReference>
<name>A0A9Q9DQJ0_CURCL</name>
<feature type="domain" description="Zn(2)-C6 fungal-type" evidence="9">
    <location>
        <begin position="2667"/>
        <end position="2697"/>
    </location>
</feature>
<dbReference type="PROSITE" id="PS00463">
    <property type="entry name" value="ZN2_CY6_FUNGAL_1"/>
    <property type="match status" value="1"/>
</dbReference>
<dbReference type="InterPro" id="IPR007219">
    <property type="entry name" value="XnlR_reg_dom"/>
</dbReference>
<dbReference type="InterPro" id="IPR023362">
    <property type="entry name" value="PH-BEACH_dom"/>
</dbReference>
<evidence type="ECO:0000256" key="1">
    <source>
        <dbReference type="ARBA" id="ARBA00022574"/>
    </source>
</evidence>
<dbReference type="PANTHER" id="PTHR46108">
    <property type="entry name" value="BLUE CHEESE"/>
    <property type="match status" value="1"/>
</dbReference>
<dbReference type="Proteomes" id="UP001056012">
    <property type="component" value="Chromosome 2"/>
</dbReference>
<evidence type="ECO:0000256" key="6">
    <source>
        <dbReference type="ARBA" id="ARBA00073334"/>
    </source>
</evidence>
<comment type="function">
    <text evidence="5">May be involved in protein sorting and cell wall formation.</text>
</comment>
<dbReference type="SMART" id="SM00906">
    <property type="entry name" value="Fungal_trans"/>
    <property type="match status" value="1"/>
</dbReference>
<dbReference type="Pfam" id="PF14844">
    <property type="entry name" value="PH_BEACH"/>
    <property type="match status" value="1"/>
</dbReference>
<sequence length="3377" mass="378964">MATTRPHRSSTAASRLPPMNNQIAELRSLADELTKASESSPPTADILQTQSNALRRMRQLLIESNNQTHTKDAFRHVHGFETLLVTLRSLSGFYKPAELPASDRIDFFDVIKATLDVLSDALNEHAGNRRFFAKRVEHGGWNALEQALGSTGIFGGQSQSKRDDAGQEQLFGTLFAFALGEEAMTRIFRDVDNKVDGPRPEQDKAPAAHGAEQPPETAVSSPRSMVSDTDMDVESLRIQVRAIFSGNEVLQNPDIMPTIFHFWQGLSGEHVPGTHSKPLSISVLLAVQEMIALSSYNKAALHITGVLSLILPLLFENKCAPAEAGLLQELANDLVQYGINKLDDAYYLFRKAASSEQAAEFLLRAMRSSRDPPFIQFDLSLHGFSAVELPDIGRPFPPVSPGGGYTFTAWVRVDKFDTNCHTTLFGAYDDTQTCFLMAYLERDSRCFILQTYMGHSPGVVPSVRFKKAPRFEEGRWYHIAVVHRRAKAISMGPAKASLFVDGEFTETMKAHYPSHPPVLDSSQDSFTSMSSSIPKHHILAFLGTPRNLAPRLGRNVISSKLSVASFHLFSEPLSDELIAVYHKLGPRYCGNFQDKLGSFQTYRTSAELHVHNEMLHPGKEERSDIVAAIRAPASHLMSESKIILSFSPSSVMDDDDRNSIDESQLIRSLSRESAKTLHKYTRMHSTPIIINAAVPSVNDALSQARGFGRLSGDPVVVVPQSLDDAIWRVGGCVAVGLKLVQSAQTLESMLRAVNILLEAVGGNWRNCEAMEQRNGFAVLAEVLRQKIGFTMGGLVARNASSLDVTQEDCEVFVLQLLRIILRFVGYDEQQPTESLIINPLAYRVLLVDLEIWRRATSLETHKLYYTQFVHFARGSKHHHYNAKRFHRIRVVKRLTDALKGERFTPQTFKLFLAAFKTLLLTNFNGENARSLSLFVTYALHDSRANYGKRPLRTKASAARLRRGTTPSLTPDGTSRSASPSSIGTDTPPLSLPDLGIAILNLLSELLCDPQNPHEVVRFAKNVTGKWLLYLLAEPEQRVVVLGAKILARLLVLNGTHYVKKFAEKTGGFILMKNRLRHWWNTPGIWTICFAILFGRDVATIDFERDFDVFNLVDIFIAHSPQPELRICYPEVFPVITAMLETGLRAIVRDRDLARTDNSTPKQESSEGSVTRGRRRTMSLNAKQPTVDMRAPQTDRLNDFAVVLNSAIQFLSELHSRSESFRDYANTSNYVQELLFVLYPVIVTSDSVSAETELLSRGSALTFEGQDVVIQPLSKANGQTAPVIRTTNVSSSPAPSSRRVLPLRKASSFVLVSADKKQAIQQPSLNPILSSKNIAPVPLKIGSSVVEAMLEVVLDVFKDQIFTRKEFPGLGLFLKTPPGFQEHQAYFESYILRQTMLSVKNALQLDQKLLHEPRVLTNLSRFVQHVSEAVFEGWFLEGAEPLLDFAGFLLEYLERPDVASIKSVRLCTQAIQSIRTTFLRVALLRLADPDESEGGATTTAVIEKMVYWQPIILSSANNETFSLKMICYLLYSQLSSEHMNVRLAAASFWRLLMVQKPDETSMILADAIHGDMKDLYDGFQKLVELDNETFLEWLDKNKTDMDKFFHNSMTRPWEDYVHSQNKKTEETSQRRIAKRKEKLKQWHSDELVAENVWNHHENSTNHWRSNIHASERIKHQRVLQDQQDNATFMTTVLAKLDHQLKGPCGLFENSPPARWRLDETEGRDRKRMRIIVDNTTRDQSYQPKRKDTDPRDRLKLDTAVPAITAKAVEATPVDGRSARSLSTATASGDPTEEAESGSDDDFEMVEAMYEDEDGFEDKNRKVMRSLNRGDQVQYVCNISRVVGLEAIEGLLIVGKDCLYLLDDFFQRSDGEIVRVWQAPPDERDPYVQVIAGKEAVTNRRPPPRNQEDAVKNWKWTEVISISKRRFLHRDVGIEIFFDDGRSYLLTAISPQARNDIHSRVLQRASHVANPDKLANSEISWRLDSLRNPEEAPQTFGSRFVSAFGSASSHPATKKWLKGEMSNFHYLMFVNTLAGRTFNDLTQYPVFPWVLSNYHSEELDLSDPSNFRDLRKPIGIQDPKQEHLIRERFASFAEMGDASHAFHYGTHYSSAMTVASYLMRLQPFSAAFFLIQGGTWDHADRMFYSIQNVWESVSAKNMADVRELTPEFYFLPDFLTNVNGYNFGLRSDGSTIDNVKLPPWAKGDPAIFIAKQREALESPYVSQNLHHWIDLIFGYKQRGEAAIEAANVFHHMTYQGAIDLDSITDEKERAQKISVINNFGQTPPQVFQRPHPQKDNVTRPTRLDTSAESLHRVPGTLLEMHDRIASLNYTSKSDKLLCSAPFRQNIPPHHDRYMEWGFTDGSVRFYESSSKKLVGLFEHLHSGQLTTSHFVDGRTLITAGTDCTLAIWTVNRGERGRMELQNATTLFGHKSPVMTIAASRAFSAFLSASLDGRVFLWDLNRNEFVRELALGAQSKRNPVPVQAAKINNVTGNIVLACGNRLIITTLNGAILLDEDICDSEDDADYITAVAVYEGVGNEWCERELIFTGHRRGVVKIFHLSPTPPTMPSSSSTPAKWSANLINVLNHGDPALLAQSAPITCILPMPHNVYTGDEDGRVVKCDERPNGCLNCERLQLDCVQNGSVSAAAAKRPSTAYEPVVGIKRKRTFRSCIPCRDSKVKCSGERPTCTRCQQRRTTCVYDAEHNEPAWVQSISTPASGLQANSVMISPHAPQPSPNSIGMLDAMAGVDVAVPGCPPGLLWLFSKQLPPRNKLHLLLDAYFNNVHPIRVFAFEHKPSFIRMLDEGQLVDTSDQALLHIMCALGARFYALEYHESYAPLTKDLIQSAGSQWAKTAEEMFFADYSTISITKLKVLVLLHDQEARNGNYAGSFLLTGLVVRMAHALQLNNEVAPDILCKEVGGSPNEVSVRESRRRLMWACYMIDVWAGSGVDHLTILNERDLKIQLPCNERQFSLQIPCVTERLEKGTLLDFMPQEDIPEKPSDNLGMAAYYVRIVSIWRRVLRFVKHMDEEQPPWLPNSGFAVLIGDIQSWRQSLPSWLDFSADNIYIRRESHQLGALLLIHCMYHHVMCDVHRIALPDLFKNQEPFVFPSDQQAFVSHLQDVCFEHAQRMSVLVSHILQHGVKHFADSILPSFVYNSNRIMLYYIARIMDTSKPDTGTVISRTVELVQYNNRALREMALIYPLAESLCITSERWLETVRDSLARGHSADYIAPQDPSENEARRIVGAPAPMQGTPRHRTTGTSMITPVEEILSATSPSTLRTASTGYPFTAPPLDKSSSASSSSSSGTHKPSHTMTSPQDQVEAMYGAPTVSAAGFEQPMFNLDDLQNFFGWEASDDENAQSTGFEAFGPLGWANNFSIM</sequence>
<feature type="compositionally biased region" description="Polar residues" evidence="8">
    <location>
        <begin position="964"/>
        <end position="984"/>
    </location>
</feature>
<dbReference type="Gene3D" id="2.30.29.30">
    <property type="entry name" value="Pleckstrin-homology domain (PH domain)/Phosphotyrosine-binding domain (PTB)"/>
    <property type="match status" value="1"/>
</dbReference>
<dbReference type="EMBL" id="CP089275">
    <property type="protein sequence ID" value="USP75145.1"/>
    <property type="molecule type" value="Genomic_DNA"/>
</dbReference>
<feature type="compositionally biased region" description="Polar residues" evidence="8">
    <location>
        <begin position="3304"/>
        <end position="3315"/>
    </location>
</feature>
<dbReference type="InterPro" id="IPR000409">
    <property type="entry name" value="BEACH_dom"/>
</dbReference>
<feature type="region of interest" description="Disordered" evidence="8">
    <location>
        <begin position="192"/>
        <end position="226"/>
    </location>
</feature>
<keyword evidence="2" id="KW-0479">Metal-binding</keyword>
<protein>
    <recommendedName>
        <fullName evidence="6">Beige protein homolog 1</fullName>
    </recommendedName>
</protein>
<evidence type="ECO:0000259" key="11">
    <source>
        <dbReference type="PROSITE" id="PS51783"/>
    </source>
</evidence>
<evidence type="ECO:0000256" key="8">
    <source>
        <dbReference type="SAM" id="MobiDB-lite"/>
    </source>
</evidence>
<keyword evidence="3" id="KW-0677">Repeat</keyword>
<proteinExistence type="predicted"/>
<dbReference type="GO" id="GO:0006351">
    <property type="term" value="P:DNA-templated transcription"/>
    <property type="evidence" value="ECO:0007669"/>
    <property type="project" value="InterPro"/>
</dbReference>
<dbReference type="Pfam" id="PF23295">
    <property type="entry name" value="Arm_4"/>
    <property type="match status" value="1"/>
</dbReference>
<keyword evidence="1 7" id="KW-0853">WD repeat</keyword>
<reference evidence="12" key="1">
    <citation type="submission" date="2021-12" db="EMBL/GenBank/DDBJ databases">
        <title>Curvularia clavata genome.</title>
        <authorList>
            <person name="Cao Y."/>
        </authorList>
    </citation>
    <scope>NUCLEOTIDE SEQUENCE</scope>
    <source>
        <strain evidence="12">Yc1106</strain>
    </source>
</reference>
<dbReference type="InterPro" id="IPR013320">
    <property type="entry name" value="ConA-like_dom_sf"/>
</dbReference>
<dbReference type="GO" id="GO:0000981">
    <property type="term" value="F:DNA-binding transcription factor activity, RNA polymerase II-specific"/>
    <property type="evidence" value="ECO:0007669"/>
    <property type="project" value="InterPro"/>
</dbReference>
<dbReference type="Gene3D" id="1.10.1540.10">
    <property type="entry name" value="BEACH domain"/>
    <property type="match status" value="1"/>
</dbReference>
<dbReference type="CDD" id="cd06071">
    <property type="entry name" value="Beach"/>
    <property type="match status" value="1"/>
</dbReference>
<feature type="region of interest" description="Disordered" evidence="8">
    <location>
        <begin position="2279"/>
        <end position="2300"/>
    </location>
</feature>
<feature type="compositionally biased region" description="Polar residues" evidence="8">
    <location>
        <begin position="1732"/>
        <end position="1741"/>
    </location>
</feature>
<keyword evidence="13" id="KW-1185">Reference proteome</keyword>
<dbReference type="CDD" id="cd12148">
    <property type="entry name" value="fungal_TF_MHR"/>
    <property type="match status" value="1"/>
</dbReference>
<evidence type="ECO:0000313" key="12">
    <source>
        <dbReference type="EMBL" id="USP75145.1"/>
    </source>
</evidence>
<feature type="compositionally biased region" description="Polar residues" evidence="8">
    <location>
        <begin position="9"/>
        <end position="21"/>
    </location>
</feature>
<evidence type="ECO:0000259" key="9">
    <source>
        <dbReference type="PROSITE" id="PS50048"/>
    </source>
</evidence>
<dbReference type="PROSITE" id="PS51783">
    <property type="entry name" value="PH_BEACH"/>
    <property type="match status" value="1"/>
</dbReference>
<dbReference type="InterPro" id="IPR036322">
    <property type="entry name" value="WD40_repeat_dom_sf"/>
</dbReference>
<feature type="compositionally biased region" description="Low complexity" evidence="8">
    <location>
        <begin position="3294"/>
        <end position="3303"/>
    </location>
</feature>
<dbReference type="SMART" id="SM01026">
    <property type="entry name" value="Beach"/>
    <property type="match status" value="1"/>
</dbReference>
<dbReference type="InterPro" id="IPR056252">
    <property type="entry name" value="Alfy-like_Arm-like"/>
</dbReference>
<dbReference type="SUPFAM" id="SSF49899">
    <property type="entry name" value="Concanavalin A-like lectins/glucanases"/>
    <property type="match status" value="1"/>
</dbReference>
<feature type="compositionally biased region" description="Low complexity" evidence="8">
    <location>
        <begin position="1777"/>
        <end position="1786"/>
    </location>
</feature>
<dbReference type="Pfam" id="PF13385">
    <property type="entry name" value="Laminin_G_3"/>
    <property type="match status" value="1"/>
</dbReference>
<dbReference type="GO" id="GO:0003677">
    <property type="term" value="F:DNA binding"/>
    <property type="evidence" value="ECO:0007669"/>
    <property type="project" value="InterPro"/>
</dbReference>
<dbReference type="InterPro" id="IPR051944">
    <property type="entry name" value="BEACH_domain_protein"/>
</dbReference>
<feature type="compositionally biased region" description="Polar residues" evidence="8">
    <location>
        <begin position="1155"/>
        <end position="1168"/>
    </location>
</feature>
<dbReference type="VEuPathDB" id="FungiDB:yc1106_02419"/>
<feature type="repeat" description="WD" evidence="7">
    <location>
        <begin position="2424"/>
        <end position="2465"/>
    </location>
</feature>
<dbReference type="SUPFAM" id="SSF50729">
    <property type="entry name" value="PH domain-like"/>
    <property type="match status" value="1"/>
</dbReference>
<feature type="region of interest" description="Disordered" evidence="8">
    <location>
        <begin position="1766"/>
        <end position="1800"/>
    </location>
</feature>
<feature type="compositionally biased region" description="Basic and acidic residues" evidence="8">
    <location>
        <begin position="192"/>
        <end position="206"/>
    </location>
</feature>
<dbReference type="SMART" id="SM00066">
    <property type="entry name" value="GAL4"/>
    <property type="match status" value="2"/>
</dbReference>
<dbReference type="InterPro" id="IPR015943">
    <property type="entry name" value="WD40/YVTN_repeat-like_dom_sf"/>
</dbReference>
<dbReference type="InterPro" id="IPR001680">
    <property type="entry name" value="WD40_rpt"/>
</dbReference>
<feature type="region of interest" description="Disordered" evidence="8">
    <location>
        <begin position="955"/>
        <end position="987"/>
    </location>
</feature>
<feature type="region of interest" description="Disordered" evidence="8">
    <location>
        <begin position="1731"/>
        <end position="1751"/>
    </location>
</feature>
<dbReference type="SUPFAM" id="SSF50978">
    <property type="entry name" value="WD40 repeat-like"/>
    <property type="match status" value="1"/>
</dbReference>
<dbReference type="Pfam" id="PF00172">
    <property type="entry name" value="Zn_clus"/>
    <property type="match status" value="1"/>
</dbReference>
<dbReference type="GO" id="GO:0008270">
    <property type="term" value="F:zinc ion binding"/>
    <property type="evidence" value="ECO:0007669"/>
    <property type="project" value="InterPro"/>
</dbReference>
<dbReference type="PROSITE" id="PS50197">
    <property type="entry name" value="BEACH"/>
    <property type="match status" value="1"/>
</dbReference>
<evidence type="ECO:0000256" key="5">
    <source>
        <dbReference type="ARBA" id="ARBA00054699"/>
    </source>
</evidence>
<dbReference type="PROSITE" id="PS50294">
    <property type="entry name" value="WD_REPEATS_REGION"/>
    <property type="match status" value="1"/>
</dbReference>
<dbReference type="Pfam" id="PF00400">
    <property type="entry name" value="WD40"/>
    <property type="match status" value="1"/>
</dbReference>
<dbReference type="Gene3D" id="4.10.240.10">
    <property type="entry name" value="Zn(2)-C6 fungal-type DNA-binding domain"/>
    <property type="match status" value="1"/>
</dbReference>
<evidence type="ECO:0000256" key="2">
    <source>
        <dbReference type="ARBA" id="ARBA00022723"/>
    </source>
</evidence>
<feature type="region of interest" description="Disordered" evidence="8">
    <location>
        <begin position="1"/>
        <end position="21"/>
    </location>
</feature>
<dbReference type="CDD" id="cd01201">
    <property type="entry name" value="PH_BEACH"/>
    <property type="match status" value="1"/>
</dbReference>
<dbReference type="CDD" id="cd00067">
    <property type="entry name" value="GAL4"/>
    <property type="match status" value="2"/>
</dbReference>
<gene>
    <name evidence="12" type="ORF">yc1106_02419</name>
</gene>
<keyword evidence="4" id="KW-0539">Nucleus</keyword>
<dbReference type="SUPFAM" id="SSF57701">
    <property type="entry name" value="Zn2/Cys6 DNA-binding domain"/>
    <property type="match status" value="1"/>
</dbReference>
<feature type="domain" description="BEACH-type PH" evidence="11">
    <location>
        <begin position="1826"/>
        <end position="1960"/>
    </location>
</feature>
<dbReference type="SMART" id="SM00320">
    <property type="entry name" value="WD40"/>
    <property type="match status" value="3"/>
</dbReference>
<feature type="region of interest" description="Disordered" evidence="8">
    <location>
        <begin position="3243"/>
        <end position="3315"/>
    </location>
</feature>
<dbReference type="OrthoDB" id="26681at2759"/>
<evidence type="ECO:0000313" key="13">
    <source>
        <dbReference type="Proteomes" id="UP001056012"/>
    </source>
</evidence>
<accession>A0A9Q9DQJ0</accession>
<evidence type="ECO:0000256" key="3">
    <source>
        <dbReference type="ARBA" id="ARBA00022737"/>
    </source>
</evidence>
<dbReference type="FunFam" id="1.10.1540.10:FF:000001">
    <property type="entry name" value="neurobeachin isoform X1"/>
    <property type="match status" value="1"/>
</dbReference>
<feature type="region of interest" description="Disordered" evidence="8">
    <location>
        <begin position="1154"/>
        <end position="1177"/>
    </location>
</feature>
<dbReference type="SUPFAM" id="SSF81837">
    <property type="entry name" value="BEACH domain"/>
    <property type="match status" value="1"/>
</dbReference>
<feature type="domain" description="BEACH" evidence="10">
    <location>
        <begin position="1999"/>
        <end position="2292"/>
    </location>
</feature>
<evidence type="ECO:0000256" key="4">
    <source>
        <dbReference type="ARBA" id="ARBA00023242"/>
    </source>
</evidence>
<feature type="compositionally biased region" description="Acidic residues" evidence="8">
    <location>
        <begin position="1789"/>
        <end position="1800"/>
    </location>
</feature>
<feature type="compositionally biased region" description="Polar residues" evidence="8">
    <location>
        <begin position="3270"/>
        <end position="3284"/>
    </location>
</feature>
<dbReference type="Gene3D" id="2.60.120.200">
    <property type="match status" value="1"/>
</dbReference>
<dbReference type="Pfam" id="PF04082">
    <property type="entry name" value="Fungal_trans"/>
    <property type="match status" value="1"/>
</dbReference>
<dbReference type="PROSITE" id="PS50048">
    <property type="entry name" value="ZN2_CY6_FUNGAL_2"/>
    <property type="match status" value="1"/>
</dbReference>
<organism evidence="12 13">
    <name type="scientific">Curvularia clavata</name>
    <dbReference type="NCBI Taxonomy" id="95742"/>
    <lineage>
        <taxon>Eukaryota</taxon>
        <taxon>Fungi</taxon>
        <taxon>Dikarya</taxon>
        <taxon>Ascomycota</taxon>
        <taxon>Pezizomycotina</taxon>
        <taxon>Dothideomycetes</taxon>
        <taxon>Pleosporomycetidae</taxon>
        <taxon>Pleosporales</taxon>
        <taxon>Pleosporineae</taxon>
        <taxon>Pleosporaceae</taxon>
        <taxon>Curvularia</taxon>
    </lineage>
</organism>
<dbReference type="InterPro" id="IPR036372">
    <property type="entry name" value="BEACH_dom_sf"/>
</dbReference>
<evidence type="ECO:0000256" key="7">
    <source>
        <dbReference type="PROSITE-ProRule" id="PRU00221"/>
    </source>
</evidence>
<dbReference type="PROSITE" id="PS50082">
    <property type="entry name" value="WD_REPEATS_2"/>
    <property type="match status" value="1"/>
</dbReference>
<dbReference type="InterPro" id="IPR011993">
    <property type="entry name" value="PH-like_dom_sf"/>
</dbReference>
<evidence type="ECO:0000259" key="10">
    <source>
        <dbReference type="PROSITE" id="PS50197"/>
    </source>
</evidence>